<evidence type="ECO:0000256" key="1">
    <source>
        <dbReference type="SAM" id="Coils"/>
    </source>
</evidence>
<dbReference type="EMBL" id="JAAAID010000800">
    <property type="protein sequence ID" value="KAG0013805.1"/>
    <property type="molecule type" value="Genomic_DNA"/>
</dbReference>
<evidence type="ECO:0000313" key="4">
    <source>
        <dbReference type="EMBL" id="KAG0013805.1"/>
    </source>
</evidence>
<protein>
    <submittedName>
        <fullName evidence="4">Uncharacterized protein</fullName>
    </submittedName>
</protein>
<keyword evidence="3" id="KW-0812">Transmembrane</keyword>
<feature type="coiled-coil region" evidence="1">
    <location>
        <begin position="410"/>
        <end position="440"/>
    </location>
</feature>
<feature type="compositionally biased region" description="Polar residues" evidence="2">
    <location>
        <begin position="332"/>
        <end position="351"/>
    </location>
</feature>
<feature type="compositionally biased region" description="Polar residues" evidence="2">
    <location>
        <begin position="266"/>
        <end position="290"/>
    </location>
</feature>
<feature type="transmembrane region" description="Helical" evidence="3">
    <location>
        <begin position="25"/>
        <end position="42"/>
    </location>
</feature>
<evidence type="ECO:0000313" key="5">
    <source>
        <dbReference type="Proteomes" id="UP000703661"/>
    </source>
</evidence>
<reference evidence="4" key="1">
    <citation type="journal article" date="2020" name="Fungal Divers.">
        <title>Resolving the Mortierellaceae phylogeny through synthesis of multi-gene phylogenetics and phylogenomics.</title>
        <authorList>
            <person name="Vandepol N."/>
            <person name="Liber J."/>
            <person name="Desiro A."/>
            <person name="Na H."/>
            <person name="Kennedy M."/>
            <person name="Barry K."/>
            <person name="Grigoriev I.V."/>
            <person name="Miller A.N."/>
            <person name="O'Donnell K."/>
            <person name="Stajich J.E."/>
            <person name="Bonito G."/>
        </authorList>
    </citation>
    <scope>NUCLEOTIDE SEQUENCE</scope>
    <source>
        <strain evidence="4">NRRL 2769</strain>
    </source>
</reference>
<organism evidence="4 5">
    <name type="scientific">Entomortierella chlamydospora</name>
    <dbReference type="NCBI Taxonomy" id="101097"/>
    <lineage>
        <taxon>Eukaryota</taxon>
        <taxon>Fungi</taxon>
        <taxon>Fungi incertae sedis</taxon>
        <taxon>Mucoromycota</taxon>
        <taxon>Mortierellomycotina</taxon>
        <taxon>Mortierellomycetes</taxon>
        <taxon>Mortierellales</taxon>
        <taxon>Mortierellaceae</taxon>
        <taxon>Entomortierella</taxon>
    </lineage>
</organism>
<keyword evidence="1" id="KW-0175">Coiled coil</keyword>
<feature type="compositionally biased region" description="Polar residues" evidence="2">
    <location>
        <begin position="297"/>
        <end position="317"/>
    </location>
</feature>
<proteinExistence type="predicted"/>
<sequence>MNLHNQYRSSSYPQKLIIRSPQYPWLIYLSLVLYSTLSYAQITVPVYDMEYTALEEESNPTPQNGSRKGIIGGALAAVLVVISMALCWIWCLKSRRRRPKIDLKRLYRYFRTHSYNHTDDAHAEKRTRSPEAVDQYQGLELTSGMYGAYKEPLYPHSISTLVSSKTQLSQPTQYTPGTKILRSPQKFRHSFRTPKQSTLESTPKLQGARSMIYANLTNCGKDEVRFPPLVRARSRFRRSPQDHSQLELMQEFHQTRISHLFPPQAPSNSLQLYPSEEPSSNNQQTSTTPPCSIIIHSISNNGQPSTQNLECNQQLEKPSSVDHGEELDQETPDNTGTDSLLPQHPTLTSGSFPTPIQTVNISLTPMCSQALQQRPETLSISSEDQLMLEQQIADYQAEHDMQYLRQQQILERLRLEKEAERETLQKLEMLQRRLRSKKENQRH</sequence>
<keyword evidence="5" id="KW-1185">Reference proteome</keyword>
<feature type="transmembrane region" description="Helical" evidence="3">
    <location>
        <begin position="70"/>
        <end position="91"/>
    </location>
</feature>
<evidence type="ECO:0000256" key="3">
    <source>
        <dbReference type="SAM" id="Phobius"/>
    </source>
</evidence>
<accession>A0A9P6MV30</accession>
<feature type="region of interest" description="Disordered" evidence="2">
    <location>
        <begin position="260"/>
        <end position="351"/>
    </location>
</feature>
<comment type="caution">
    <text evidence="4">The sequence shown here is derived from an EMBL/GenBank/DDBJ whole genome shotgun (WGS) entry which is preliminary data.</text>
</comment>
<dbReference type="Proteomes" id="UP000703661">
    <property type="component" value="Unassembled WGS sequence"/>
</dbReference>
<keyword evidence="3" id="KW-1133">Transmembrane helix</keyword>
<keyword evidence="3" id="KW-0472">Membrane</keyword>
<evidence type="ECO:0000256" key="2">
    <source>
        <dbReference type="SAM" id="MobiDB-lite"/>
    </source>
</evidence>
<dbReference type="AlphaFoldDB" id="A0A9P6MV30"/>
<gene>
    <name evidence="4" type="ORF">BGZ80_010850</name>
</gene>
<name>A0A9P6MV30_9FUNG</name>